<proteinExistence type="predicted"/>
<feature type="region of interest" description="Disordered" evidence="1">
    <location>
        <begin position="42"/>
        <end position="69"/>
    </location>
</feature>
<keyword evidence="2" id="KW-0812">Transmembrane</keyword>
<gene>
    <name evidence="3" type="ORF">BWR18_14655</name>
</gene>
<keyword evidence="4" id="KW-1185">Reference proteome</keyword>
<dbReference type="AlphaFoldDB" id="A0A1P8MXG7"/>
<dbReference type="KEGG" id="tom:BWR18_14655"/>
<protein>
    <submittedName>
        <fullName evidence="3">Uncharacterized protein</fullName>
    </submittedName>
</protein>
<dbReference type="EMBL" id="CP019312">
    <property type="protein sequence ID" value="APX12787.1"/>
    <property type="molecule type" value="Genomic_DNA"/>
</dbReference>
<accession>A0A1P8MXG7</accession>
<keyword evidence="2" id="KW-0472">Membrane</keyword>
<organism evidence="3 4">
    <name type="scientific">Tateyamaria omphalii</name>
    <dbReference type="NCBI Taxonomy" id="299262"/>
    <lineage>
        <taxon>Bacteria</taxon>
        <taxon>Pseudomonadati</taxon>
        <taxon>Pseudomonadota</taxon>
        <taxon>Alphaproteobacteria</taxon>
        <taxon>Rhodobacterales</taxon>
        <taxon>Roseobacteraceae</taxon>
        <taxon>Tateyamaria</taxon>
    </lineage>
</organism>
<evidence type="ECO:0000256" key="2">
    <source>
        <dbReference type="SAM" id="Phobius"/>
    </source>
</evidence>
<evidence type="ECO:0000313" key="3">
    <source>
        <dbReference type="EMBL" id="APX12787.1"/>
    </source>
</evidence>
<sequence>MTPIQRTLLAIAAFVAIAVGTFIYFIANWDASKAEPIGAMEKRSPFISPDKPRGLGQRPSPALSARTTA</sequence>
<reference evidence="3 4" key="1">
    <citation type="submission" date="2017-01" db="EMBL/GenBank/DDBJ databases">
        <title>Complete genome of Tateyamaria omphalii DOK1-4 isolated from seawater in Dokdo.</title>
        <authorList>
            <person name="Kim J.H."/>
            <person name="Chi W.-J."/>
        </authorList>
    </citation>
    <scope>NUCLEOTIDE SEQUENCE [LARGE SCALE GENOMIC DNA]</scope>
    <source>
        <strain evidence="3 4">DOK1-4</strain>
    </source>
</reference>
<evidence type="ECO:0000256" key="1">
    <source>
        <dbReference type="SAM" id="MobiDB-lite"/>
    </source>
</evidence>
<keyword evidence="2" id="KW-1133">Transmembrane helix</keyword>
<dbReference type="Proteomes" id="UP000186336">
    <property type="component" value="Chromosome"/>
</dbReference>
<feature type="transmembrane region" description="Helical" evidence="2">
    <location>
        <begin position="7"/>
        <end position="27"/>
    </location>
</feature>
<dbReference type="RefSeq" id="WP_076629210.1">
    <property type="nucleotide sequence ID" value="NZ_CP019312.1"/>
</dbReference>
<evidence type="ECO:0000313" key="4">
    <source>
        <dbReference type="Proteomes" id="UP000186336"/>
    </source>
</evidence>
<dbReference type="STRING" id="299262.BWR18_14655"/>
<name>A0A1P8MXG7_9RHOB</name>